<keyword evidence="2" id="KW-0378">Hydrolase</keyword>
<sequence>MSTKTCTKCRTLKPLDDFYRDSSRSDGRSHQCKECKRPKVRATVREWKAANRQATLAQKARYRSRHKGRIAIDNAIRQAKRTADRLGVNTEPYTVAELVEAWGERHEWHCVYCGTADALSIDHVHPMNRGGVNALANIVPACVACNQSKRSKPVGEFLAGKHVPEVHGPGRYAHAVNVLHRAASPFLDFQE</sequence>
<dbReference type="OrthoDB" id="9802901at2"/>
<reference evidence="3" key="1">
    <citation type="journal article" date="2021" name="Curr. Microbiol.">
        <title>Complete genome of nocamycin-producing strain Saccharothrix syringae NRRL B-16468 reveals the biosynthetic potential for secondary metabolites.</title>
        <authorList>
            <person name="Mo X."/>
            <person name="Yang S."/>
        </authorList>
    </citation>
    <scope>NUCLEOTIDE SEQUENCE [LARGE SCALE GENOMIC DNA]</scope>
    <source>
        <strain evidence="3">ATCC 51364 / DSM 43886 / JCM 6844 / KCTC 9398 / NBRC 14523 / NRRL B-16468 / INA 2240</strain>
    </source>
</reference>
<evidence type="ECO:0000313" key="3">
    <source>
        <dbReference type="Proteomes" id="UP000325787"/>
    </source>
</evidence>
<organism evidence="2 3">
    <name type="scientific">Saccharothrix syringae</name>
    <name type="common">Nocardiopsis syringae</name>
    <dbReference type="NCBI Taxonomy" id="103733"/>
    <lineage>
        <taxon>Bacteria</taxon>
        <taxon>Bacillati</taxon>
        <taxon>Actinomycetota</taxon>
        <taxon>Actinomycetes</taxon>
        <taxon>Pseudonocardiales</taxon>
        <taxon>Pseudonocardiaceae</taxon>
        <taxon>Saccharothrix</taxon>
    </lineage>
</organism>
<dbReference type="Pfam" id="PF01844">
    <property type="entry name" value="HNH"/>
    <property type="match status" value="1"/>
</dbReference>
<gene>
    <name evidence="2" type="ORF">EKG83_43155</name>
</gene>
<dbReference type="GO" id="GO:0008270">
    <property type="term" value="F:zinc ion binding"/>
    <property type="evidence" value="ECO:0007669"/>
    <property type="project" value="InterPro"/>
</dbReference>
<dbReference type="InterPro" id="IPR052892">
    <property type="entry name" value="NA-targeting_endonuclease"/>
</dbReference>
<dbReference type="InterPro" id="IPR003615">
    <property type="entry name" value="HNH_nuc"/>
</dbReference>
<feature type="domain" description="HNH nuclease" evidence="1">
    <location>
        <begin position="98"/>
        <end position="147"/>
    </location>
</feature>
<name>A0A5Q0HAR2_SACSY</name>
<dbReference type="GO" id="GO:0003676">
    <property type="term" value="F:nucleic acid binding"/>
    <property type="evidence" value="ECO:0007669"/>
    <property type="project" value="InterPro"/>
</dbReference>
<keyword evidence="2" id="KW-0540">Nuclease</keyword>
<proteinExistence type="predicted"/>
<dbReference type="EMBL" id="CP034550">
    <property type="protein sequence ID" value="QFZ23338.1"/>
    <property type="molecule type" value="Genomic_DNA"/>
</dbReference>
<protein>
    <submittedName>
        <fullName evidence="2">HNH endonuclease</fullName>
    </submittedName>
</protein>
<keyword evidence="2" id="KW-0255">Endonuclease</keyword>
<keyword evidence="3" id="KW-1185">Reference proteome</keyword>
<dbReference type="Gene3D" id="1.10.30.50">
    <property type="match status" value="1"/>
</dbReference>
<dbReference type="SMART" id="SM00507">
    <property type="entry name" value="HNHc"/>
    <property type="match status" value="1"/>
</dbReference>
<accession>A0A5Q0HAR2</accession>
<dbReference type="CDD" id="cd00085">
    <property type="entry name" value="HNHc"/>
    <property type="match status" value="1"/>
</dbReference>
<dbReference type="InterPro" id="IPR002711">
    <property type="entry name" value="HNH"/>
</dbReference>
<evidence type="ECO:0000259" key="1">
    <source>
        <dbReference type="SMART" id="SM00507"/>
    </source>
</evidence>
<dbReference type="AlphaFoldDB" id="A0A5Q0HAR2"/>
<dbReference type="KEGG" id="ssyi:EKG83_43155"/>
<dbReference type="RefSeq" id="WP_033433943.1">
    <property type="nucleotide sequence ID" value="NZ_CP034550.1"/>
</dbReference>
<dbReference type="Proteomes" id="UP000325787">
    <property type="component" value="Chromosome"/>
</dbReference>
<evidence type="ECO:0000313" key="2">
    <source>
        <dbReference type="EMBL" id="QFZ23338.1"/>
    </source>
</evidence>
<dbReference type="PANTHER" id="PTHR33877">
    <property type="entry name" value="SLL1193 PROTEIN"/>
    <property type="match status" value="1"/>
</dbReference>
<dbReference type="PANTHER" id="PTHR33877:SF2">
    <property type="entry name" value="OS07G0170200 PROTEIN"/>
    <property type="match status" value="1"/>
</dbReference>
<dbReference type="GO" id="GO:0004519">
    <property type="term" value="F:endonuclease activity"/>
    <property type="evidence" value="ECO:0007669"/>
    <property type="project" value="UniProtKB-KW"/>
</dbReference>